<dbReference type="AlphaFoldDB" id="A0A6A5KBR9"/>
<evidence type="ECO:0000313" key="4">
    <source>
        <dbReference type="Proteomes" id="UP000800040"/>
    </source>
</evidence>
<evidence type="ECO:0000256" key="2">
    <source>
        <dbReference type="SAM" id="MobiDB-lite"/>
    </source>
</evidence>
<keyword evidence="4" id="KW-1185">Reference proteome</keyword>
<sequence length="324" mass="36577">MTSTPNRDPTVVLTEHTQWIKWIGQLENKCVPLDPLVKPRVVTRPKINGYQPSTAAVNAYTAQYQLEHPLVATTPPFVPTRISDLSNNGKTLYKEDIEDYKGTLEAYKMESTNYKEERKNLSQVTNFVRTTVSAHLFSNCCKPGQPYRDWVVKLAATVGVRADDELNKARARYQEAMKPIRTVTSWNTWLTKVDHAVTEGRATGVPDCLNEQFIKRDFVTSFIVHGLQDHTVTATDIMLQFRQNAQLMHPTKSRSNKAAFAAGAPTLDNEEPDNNKKRGRGRPTQKRPQLYGGGLSSSQRCKACDGFHTLNKCWYAFPDTALED</sequence>
<gene>
    <name evidence="3" type="ORF">BDW02DRAFT_641887</name>
</gene>
<evidence type="ECO:0000313" key="3">
    <source>
        <dbReference type="EMBL" id="KAF1830793.1"/>
    </source>
</evidence>
<dbReference type="OrthoDB" id="4951733at2759"/>
<evidence type="ECO:0000256" key="1">
    <source>
        <dbReference type="SAM" id="Coils"/>
    </source>
</evidence>
<dbReference type="Proteomes" id="UP000800040">
    <property type="component" value="Unassembled WGS sequence"/>
</dbReference>
<keyword evidence="1" id="KW-0175">Coiled coil</keyword>
<organism evidence="3 4">
    <name type="scientific">Decorospora gaudefroyi</name>
    <dbReference type="NCBI Taxonomy" id="184978"/>
    <lineage>
        <taxon>Eukaryota</taxon>
        <taxon>Fungi</taxon>
        <taxon>Dikarya</taxon>
        <taxon>Ascomycota</taxon>
        <taxon>Pezizomycotina</taxon>
        <taxon>Dothideomycetes</taxon>
        <taxon>Pleosporomycetidae</taxon>
        <taxon>Pleosporales</taxon>
        <taxon>Pleosporineae</taxon>
        <taxon>Pleosporaceae</taxon>
        <taxon>Decorospora</taxon>
    </lineage>
</organism>
<proteinExistence type="predicted"/>
<reference evidence="3" key="1">
    <citation type="submission" date="2020-01" db="EMBL/GenBank/DDBJ databases">
        <authorList>
            <consortium name="DOE Joint Genome Institute"/>
            <person name="Haridas S."/>
            <person name="Albert R."/>
            <person name="Binder M."/>
            <person name="Bloem J."/>
            <person name="Labutti K."/>
            <person name="Salamov A."/>
            <person name="Andreopoulos B."/>
            <person name="Baker S.E."/>
            <person name="Barry K."/>
            <person name="Bills G."/>
            <person name="Bluhm B.H."/>
            <person name="Cannon C."/>
            <person name="Castanera R."/>
            <person name="Culley D.E."/>
            <person name="Daum C."/>
            <person name="Ezra D."/>
            <person name="Gonzalez J.B."/>
            <person name="Henrissat B."/>
            <person name="Kuo A."/>
            <person name="Liang C."/>
            <person name="Lipzen A."/>
            <person name="Lutzoni F."/>
            <person name="Magnuson J."/>
            <person name="Mondo S."/>
            <person name="Nolan M."/>
            <person name="Ohm R."/>
            <person name="Pangilinan J."/>
            <person name="Park H.-J."/>
            <person name="Ramirez L."/>
            <person name="Alfaro M."/>
            <person name="Sun H."/>
            <person name="Tritt A."/>
            <person name="Yoshinaga Y."/>
            <person name="Zwiers L.-H."/>
            <person name="Turgeon B.G."/>
            <person name="Goodwin S.B."/>
            <person name="Spatafora J.W."/>
            <person name="Crous P.W."/>
            <person name="Grigoriev I.V."/>
        </authorList>
    </citation>
    <scope>NUCLEOTIDE SEQUENCE</scope>
    <source>
        <strain evidence="3">P77</strain>
    </source>
</reference>
<name>A0A6A5KBR9_9PLEO</name>
<accession>A0A6A5KBR9</accession>
<protein>
    <submittedName>
        <fullName evidence="3">Uncharacterized protein</fullName>
    </submittedName>
</protein>
<dbReference type="EMBL" id="ML975383">
    <property type="protein sequence ID" value="KAF1830793.1"/>
    <property type="molecule type" value="Genomic_DNA"/>
</dbReference>
<feature type="coiled-coil region" evidence="1">
    <location>
        <begin position="97"/>
        <end position="124"/>
    </location>
</feature>
<feature type="region of interest" description="Disordered" evidence="2">
    <location>
        <begin position="250"/>
        <end position="299"/>
    </location>
</feature>